<reference evidence="1" key="1">
    <citation type="submission" date="2018-05" db="EMBL/GenBank/DDBJ databases">
        <authorList>
            <person name="Lanie J.A."/>
            <person name="Ng W.-L."/>
            <person name="Kazmierczak K.M."/>
            <person name="Andrzejewski T.M."/>
            <person name="Davidsen T.M."/>
            <person name="Wayne K.J."/>
            <person name="Tettelin H."/>
            <person name="Glass J.I."/>
            <person name="Rusch D."/>
            <person name="Podicherti R."/>
            <person name="Tsui H.-C.T."/>
            <person name="Winkler M.E."/>
        </authorList>
    </citation>
    <scope>NUCLEOTIDE SEQUENCE</scope>
</reference>
<proteinExistence type="predicted"/>
<accession>A0A381RBR1</accession>
<name>A0A381RBR1_9ZZZZ</name>
<organism evidence="1">
    <name type="scientific">marine metagenome</name>
    <dbReference type="NCBI Taxonomy" id="408172"/>
    <lineage>
        <taxon>unclassified sequences</taxon>
        <taxon>metagenomes</taxon>
        <taxon>ecological metagenomes</taxon>
    </lineage>
</organism>
<dbReference type="EMBL" id="UINC01001807">
    <property type="protein sequence ID" value="SUZ89172.1"/>
    <property type="molecule type" value="Genomic_DNA"/>
</dbReference>
<evidence type="ECO:0000313" key="1">
    <source>
        <dbReference type="EMBL" id="SUZ89172.1"/>
    </source>
</evidence>
<gene>
    <name evidence="1" type="ORF">METZ01_LOCUS42026</name>
</gene>
<dbReference type="SUPFAM" id="SSF56935">
    <property type="entry name" value="Porins"/>
    <property type="match status" value="1"/>
</dbReference>
<dbReference type="AlphaFoldDB" id="A0A381RBR1"/>
<sequence length="355" mass="38872">MKILLCSLLIAQFDNAGTSAANFLKIGVGGRAVGMGGAIVGDIDGPTSLFWNPAGIANAAGVEFMVNQTDWILDLTHSYFAIVFPGGRIGHFGFSVNYLDMGRMTRTTEFEPDGTGTSFSASDVAIGFAFAKHMNDRFNVGFQLKLVQESISFSSANAVAVDAGSQYITRFSGLKIGMAITNFGTKMRLNGTDQKVDTDAYEDLDGNPDVISSLRTEDWPLPMAFRVGLSFKPVGPGSIINNTLLEVTMNTDYYDSRDLNPYYLSGAELRVADLFYLRTGFRHEFTYYSESIDDMLTEGLDDPSYSELYVNKWSWGLGLSSESFPIIPYNFDLDYSVSDLGILGISTQIGITFKL</sequence>
<dbReference type="NCBIfam" id="NF033709">
    <property type="entry name" value="PorV_fam"/>
    <property type="match status" value="1"/>
</dbReference>
<dbReference type="Gene3D" id="2.40.160.60">
    <property type="entry name" value="Outer membrane protein transport protein (OMPP1/FadL/TodX)"/>
    <property type="match status" value="1"/>
</dbReference>
<protein>
    <recommendedName>
        <fullName evidence="2">PorV/PorQ family protein</fullName>
    </recommendedName>
</protein>
<evidence type="ECO:0008006" key="2">
    <source>
        <dbReference type="Google" id="ProtNLM"/>
    </source>
</evidence>